<dbReference type="EC" id="3.6.1.23" evidence="5"/>
<evidence type="ECO:0000256" key="3">
    <source>
        <dbReference type="ARBA" id="ARBA00022801"/>
    </source>
</evidence>
<evidence type="ECO:0000256" key="2">
    <source>
        <dbReference type="ARBA" id="ARBA00006581"/>
    </source>
</evidence>
<dbReference type="Proteomes" id="UP000734854">
    <property type="component" value="Unassembled WGS sequence"/>
</dbReference>
<dbReference type="PANTHER" id="PTHR11241">
    <property type="entry name" value="DEOXYURIDINE 5'-TRIPHOSPHATE NUCLEOTIDOHYDROLASE"/>
    <property type="match status" value="1"/>
</dbReference>
<dbReference type="NCBIfam" id="TIGR00576">
    <property type="entry name" value="dut"/>
    <property type="match status" value="1"/>
</dbReference>
<dbReference type="EMBL" id="JACMSC010000008">
    <property type="protein sequence ID" value="KAG6509783.1"/>
    <property type="molecule type" value="Genomic_DNA"/>
</dbReference>
<accession>A0A8J5GR16</accession>
<dbReference type="InterPro" id="IPR033704">
    <property type="entry name" value="dUTPase_trimeric"/>
</dbReference>
<dbReference type="GO" id="GO:0004170">
    <property type="term" value="F:dUTP diphosphatase activity"/>
    <property type="evidence" value="ECO:0007669"/>
    <property type="project" value="UniProtKB-UniRule"/>
</dbReference>
<keyword evidence="5" id="KW-0479">Metal-binding</keyword>
<organism evidence="7 8">
    <name type="scientific">Zingiber officinale</name>
    <name type="common">Ginger</name>
    <name type="synonym">Amomum zingiber</name>
    <dbReference type="NCBI Taxonomy" id="94328"/>
    <lineage>
        <taxon>Eukaryota</taxon>
        <taxon>Viridiplantae</taxon>
        <taxon>Streptophyta</taxon>
        <taxon>Embryophyta</taxon>
        <taxon>Tracheophyta</taxon>
        <taxon>Spermatophyta</taxon>
        <taxon>Magnoliopsida</taxon>
        <taxon>Liliopsida</taxon>
        <taxon>Zingiberales</taxon>
        <taxon>Zingiberaceae</taxon>
        <taxon>Zingiber</taxon>
    </lineage>
</organism>
<evidence type="ECO:0000256" key="4">
    <source>
        <dbReference type="ARBA" id="ARBA00023080"/>
    </source>
</evidence>
<keyword evidence="3 5" id="KW-0378">Hydrolase</keyword>
<dbReference type="CDD" id="cd07557">
    <property type="entry name" value="trimeric_dUTPase"/>
    <property type="match status" value="1"/>
</dbReference>
<keyword evidence="5" id="KW-0460">Magnesium</keyword>
<dbReference type="GO" id="GO:0006226">
    <property type="term" value="P:dUMP biosynthetic process"/>
    <property type="evidence" value="ECO:0007669"/>
    <property type="project" value="UniProtKB-UniRule"/>
</dbReference>
<feature type="domain" description="dUTPase-like" evidence="6">
    <location>
        <begin position="132"/>
        <end position="256"/>
    </location>
</feature>
<dbReference type="UniPathway" id="UPA00610">
    <property type="reaction ID" value="UER00666"/>
</dbReference>
<comment type="pathway">
    <text evidence="1 5">Pyrimidine metabolism; dUMP biosynthesis; dUMP from dCTP (dUTP route): step 2/2.</text>
</comment>
<keyword evidence="8" id="KW-1185">Reference proteome</keyword>
<gene>
    <name evidence="7" type="ORF">ZIOFF_027788</name>
</gene>
<dbReference type="GO" id="GO:0046081">
    <property type="term" value="P:dUTP catabolic process"/>
    <property type="evidence" value="ECO:0007669"/>
    <property type="project" value="UniProtKB-UniRule"/>
</dbReference>
<proteinExistence type="inferred from homology"/>
<sequence length="311" mass="35064">MALIVFRDNRWMGDQAILATMEVDLTQGSQLVYVIPNIMLTIRDFYRNIQVSILTRGYDQWQGGETNLLITRRMVGRLSNTPNVGFAYEATWRKLKEKIQPEIDLDDGSLSGSLGGAAPTILVTRLSPNVGLPKQKSSRATRFDLAASEDVLIPPRDRKLIPTYLRMEIPFRTYDRIATRSGIAWNHSLDVGAGVIDSDYRGKIFILLFNHSDFEYQFRQGDYITQIIFEKIIMPEIFEAKSLSETPRGGSGFGSTSERIPSSVMAELLPQERHIISALISKTPAFSSICLRNMQGLQVHGPLYPIPWIPL</sequence>
<dbReference type="PANTHER" id="PTHR11241:SF0">
    <property type="entry name" value="DEOXYURIDINE 5'-TRIPHOSPHATE NUCLEOTIDOHYDROLASE"/>
    <property type="match status" value="1"/>
</dbReference>
<dbReference type="Pfam" id="PF00692">
    <property type="entry name" value="dUTPase"/>
    <property type="match status" value="1"/>
</dbReference>
<evidence type="ECO:0000259" key="6">
    <source>
        <dbReference type="Pfam" id="PF00692"/>
    </source>
</evidence>
<dbReference type="AlphaFoldDB" id="A0A8J5GR16"/>
<evidence type="ECO:0000256" key="1">
    <source>
        <dbReference type="ARBA" id="ARBA00005142"/>
    </source>
</evidence>
<dbReference type="InterPro" id="IPR029054">
    <property type="entry name" value="dUTPase-like"/>
</dbReference>
<comment type="caution">
    <text evidence="7">The sequence shown here is derived from an EMBL/GenBank/DDBJ whole genome shotgun (WGS) entry which is preliminary data.</text>
</comment>
<keyword evidence="4 5" id="KW-0546">Nucleotide metabolism</keyword>
<evidence type="ECO:0000313" key="8">
    <source>
        <dbReference type="Proteomes" id="UP000734854"/>
    </source>
</evidence>
<dbReference type="InterPro" id="IPR036157">
    <property type="entry name" value="dUTPase-like_sf"/>
</dbReference>
<dbReference type="SUPFAM" id="SSF51283">
    <property type="entry name" value="dUTPase-like"/>
    <property type="match status" value="1"/>
</dbReference>
<comment type="cofactor">
    <cofactor evidence="5">
        <name>Mg(2+)</name>
        <dbReference type="ChEBI" id="CHEBI:18420"/>
    </cofactor>
</comment>
<name>A0A8J5GR16_ZINOF</name>
<evidence type="ECO:0000256" key="5">
    <source>
        <dbReference type="RuleBase" id="RU367024"/>
    </source>
</evidence>
<evidence type="ECO:0000313" key="7">
    <source>
        <dbReference type="EMBL" id="KAG6509783.1"/>
    </source>
</evidence>
<comment type="catalytic activity">
    <reaction evidence="5">
        <text>dUTP + H2O = dUMP + diphosphate + H(+)</text>
        <dbReference type="Rhea" id="RHEA:10248"/>
        <dbReference type="ChEBI" id="CHEBI:15377"/>
        <dbReference type="ChEBI" id="CHEBI:15378"/>
        <dbReference type="ChEBI" id="CHEBI:33019"/>
        <dbReference type="ChEBI" id="CHEBI:61555"/>
        <dbReference type="ChEBI" id="CHEBI:246422"/>
        <dbReference type="EC" id="3.6.1.23"/>
    </reaction>
</comment>
<dbReference type="Gene3D" id="2.70.40.10">
    <property type="match status" value="1"/>
</dbReference>
<dbReference type="InterPro" id="IPR008181">
    <property type="entry name" value="dUTPase"/>
</dbReference>
<dbReference type="GO" id="GO:0000287">
    <property type="term" value="F:magnesium ion binding"/>
    <property type="evidence" value="ECO:0007669"/>
    <property type="project" value="UniProtKB-UniRule"/>
</dbReference>
<comment type="similarity">
    <text evidence="2 5">Belongs to the dUTPase family.</text>
</comment>
<reference evidence="7 8" key="1">
    <citation type="submission" date="2020-08" db="EMBL/GenBank/DDBJ databases">
        <title>Plant Genome Project.</title>
        <authorList>
            <person name="Zhang R.-G."/>
        </authorList>
    </citation>
    <scope>NUCLEOTIDE SEQUENCE [LARGE SCALE GENOMIC DNA]</scope>
    <source>
        <tissue evidence="7">Rhizome</tissue>
    </source>
</reference>
<comment type="function">
    <text evidence="5">Involved in nucleotide metabolism via production of dUMP, the immediate precursor of thymidine nucleotides, and decreases the intracellular concentration of dUTP so that uracil cannot be incorporated into DNA.</text>
</comment>
<protein>
    <recommendedName>
        <fullName evidence="5">Deoxyuridine 5'-triphosphate nucleotidohydrolase</fullName>
        <shortName evidence="5">dUTPase</shortName>
        <ecNumber evidence="5">3.6.1.23</ecNumber>
    </recommendedName>
    <alternativeName>
        <fullName evidence="5">dUTP pyrophosphatase</fullName>
    </alternativeName>
</protein>